<dbReference type="PANTHER" id="PTHR22911">
    <property type="entry name" value="ACYL-MALONYL CONDENSING ENZYME-RELATED"/>
    <property type="match status" value="1"/>
</dbReference>
<evidence type="ECO:0000313" key="10">
    <source>
        <dbReference type="Proteomes" id="UP001229244"/>
    </source>
</evidence>
<dbReference type="InterPro" id="IPR037185">
    <property type="entry name" value="EmrE-like"/>
</dbReference>
<feature type="transmembrane region" description="Helical" evidence="7">
    <location>
        <begin position="183"/>
        <end position="202"/>
    </location>
</feature>
<evidence type="ECO:0000256" key="6">
    <source>
        <dbReference type="SAM" id="MobiDB-lite"/>
    </source>
</evidence>
<evidence type="ECO:0000256" key="3">
    <source>
        <dbReference type="ARBA" id="ARBA00022692"/>
    </source>
</evidence>
<keyword evidence="5 7" id="KW-0472">Membrane</keyword>
<evidence type="ECO:0000256" key="2">
    <source>
        <dbReference type="ARBA" id="ARBA00009853"/>
    </source>
</evidence>
<evidence type="ECO:0000256" key="1">
    <source>
        <dbReference type="ARBA" id="ARBA00004141"/>
    </source>
</evidence>
<feature type="region of interest" description="Disordered" evidence="6">
    <location>
        <begin position="1"/>
        <end position="24"/>
    </location>
</feature>
<dbReference type="PANTHER" id="PTHR22911:SF6">
    <property type="entry name" value="SOLUTE CARRIER FAMILY 35 MEMBER G1"/>
    <property type="match status" value="1"/>
</dbReference>
<evidence type="ECO:0000256" key="5">
    <source>
        <dbReference type="ARBA" id="ARBA00023136"/>
    </source>
</evidence>
<organism evidence="9 10">
    <name type="scientific">Amorphus orientalis</name>
    <dbReference type="NCBI Taxonomy" id="649198"/>
    <lineage>
        <taxon>Bacteria</taxon>
        <taxon>Pseudomonadati</taxon>
        <taxon>Pseudomonadota</taxon>
        <taxon>Alphaproteobacteria</taxon>
        <taxon>Hyphomicrobiales</taxon>
        <taxon>Amorphaceae</taxon>
        <taxon>Amorphus</taxon>
    </lineage>
</organism>
<feature type="transmembrane region" description="Helical" evidence="7">
    <location>
        <begin position="271"/>
        <end position="290"/>
    </location>
</feature>
<feature type="domain" description="EamA" evidence="8">
    <location>
        <begin position="183"/>
        <end position="312"/>
    </location>
</feature>
<evidence type="ECO:0000313" key="9">
    <source>
        <dbReference type="EMBL" id="MDQ0317145.1"/>
    </source>
</evidence>
<dbReference type="EMBL" id="JAUSUL010000004">
    <property type="protein sequence ID" value="MDQ0317145.1"/>
    <property type="molecule type" value="Genomic_DNA"/>
</dbReference>
<comment type="subcellular location">
    <subcellularLocation>
        <location evidence="1">Membrane</location>
        <topology evidence="1">Multi-pass membrane protein</topology>
    </subcellularLocation>
</comment>
<dbReference type="Proteomes" id="UP001229244">
    <property type="component" value="Unassembled WGS sequence"/>
</dbReference>
<dbReference type="SUPFAM" id="SSF103481">
    <property type="entry name" value="Multidrug resistance efflux transporter EmrE"/>
    <property type="match status" value="2"/>
</dbReference>
<feature type="transmembrane region" description="Helical" evidence="7">
    <location>
        <begin position="126"/>
        <end position="143"/>
    </location>
</feature>
<dbReference type="InterPro" id="IPR000620">
    <property type="entry name" value="EamA_dom"/>
</dbReference>
<gene>
    <name evidence="9" type="ORF">J2S73_003622</name>
</gene>
<comment type="caution">
    <text evidence="9">The sequence shown here is derived from an EMBL/GenBank/DDBJ whole genome shotgun (WGS) entry which is preliminary data.</text>
</comment>
<evidence type="ECO:0000256" key="7">
    <source>
        <dbReference type="SAM" id="Phobius"/>
    </source>
</evidence>
<feature type="transmembrane region" description="Helical" evidence="7">
    <location>
        <begin position="32"/>
        <end position="52"/>
    </location>
</feature>
<dbReference type="Pfam" id="PF00892">
    <property type="entry name" value="EamA"/>
    <property type="match status" value="2"/>
</dbReference>
<evidence type="ECO:0000259" key="8">
    <source>
        <dbReference type="Pfam" id="PF00892"/>
    </source>
</evidence>
<accession>A0AAE4AU99</accession>
<feature type="transmembrane region" description="Helical" evidence="7">
    <location>
        <begin position="72"/>
        <end position="90"/>
    </location>
</feature>
<feature type="transmembrane region" description="Helical" evidence="7">
    <location>
        <begin position="150"/>
        <end position="171"/>
    </location>
</feature>
<feature type="transmembrane region" description="Helical" evidence="7">
    <location>
        <begin position="296"/>
        <end position="314"/>
    </location>
</feature>
<feature type="compositionally biased region" description="Low complexity" evidence="6">
    <location>
        <begin position="1"/>
        <end position="21"/>
    </location>
</feature>
<dbReference type="RefSeq" id="WP_306887043.1">
    <property type="nucleotide sequence ID" value="NZ_JAUSUL010000004.1"/>
</dbReference>
<comment type="similarity">
    <text evidence="2">Belongs to the drug/metabolite transporter (DMT) superfamily. 10 TMS drug/metabolite exporter (DME) (TC 2.A.7.3) family.</text>
</comment>
<proteinExistence type="inferred from homology"/>
<keyword evidence="3 7" id="KW-0812">Transmembrane</keyword>
<reference evidence="9" key="1">
    <citation type="submission" date="2023-07" db="EMBL/GenBank/DDBJ databases">
        <title>Genomic Encyclopedia of Type Strains, Phase IV (KMG-IV): sequencing the most valuable type-strain genomes for metagenomic binning, comparative biology and taxonomic classification.</title>
        <authorList>
            <person name="Goeker M."/>
        </authorList>
    </citation>
    <scope>NUCLEOTIDE SEQUENCE</scope>
    <source>
        <strain evidence="9">DSM 21202</strain>
    </source>
</reference>
<protein>
    <submittedName>
        <fullName evidence="9">Drug/metabolite transporter (DMT)-like permease</fullName>
    </submittedName>
</protein>
<feature type="transmembrane region" description="Helical" evidence="7">
    <location>
        <begin position="242"/>
        <end position="259"/>
    </location>
</feature>
<feature type="transmembrane region" description="Helical" evidence="7">
    <location>
        <begin position="214"/>
        <end position="236"/>
    </location>
</feature>
<keyword evidence="10" id="KW-1185">Reference proteome</keyword>
<dbReference type="GO" id="GO:0016020">
    <property type="term" value="C:membrane"/>
    <property type="evidence" value="ECO:0007669"/>
    <property type="project" value="UniProtKB-SubCell"/>
</dbReference>
<dbReference type="AlphaFoldDB" id="A0AAE4AU99"/>
<evidence type="ECO:0000256" key="4">
    <source>
        <dbReference type="ARBA" id="ARBA00022989"/>
    </source>
</evidence>
<sequence length="334" mass="34823">MADGSPETGEAASGSSGGTDSQKGAAPQLGSLAGIGFKVLSALLFSGMLALVKLAGERLPVGEILFVRNVVGVIPVLVFVTWTGDLAGVLRTSQPFGHVKRAVIGTAAMGLWFASLTMLPLPDATAISYAAPLMLVALAALLLGEKVRIYRWSAVGVGFIGVLIILAPQVLGGTSPAADMQRTGSLLALAAAGCMALASVFVRELTATEQTGTIVIYFFMAAAVMSLVTAPFGWVVPTAFELALLLGIGLLGGIGQILLTQAYRFAEASTVAPFEYTTMIWMVLLGYFLFGEVPQPFVIGGTVIVIGAGLYVIYRERKLGLERRERAAASPTRP</sequence>
<keyword evidence="4 7" id="KW-1133">Transmembrane helix</keyword>
<feature type="domain" description="EamA" evidence="8">
    <location>
        <begin position="34"/>
        <end position="166"/>
    </location>
</feature>
<name>A0AAE4AU99_9HYPH</name>